<evidence type="ECO:0008006" key="3">
    <source>
        <dbReference type="Google" id="ProtNLM"/>
    </source>
</evidence>
<evidence type="ECO:0000313" key="1">
    <source>
        <dbReference type="EMBL" id="CAG9612163.1"/>
    </source>
</evidence>
<comment type="caution">
    <text evidence="1">The sequence shown here is derived from an EMBL/GenBank/DDBJ whole genome shotgun (WGS) entry which is preliminary data.</text>
</comment>
<organism evidence="1 2">
    <name type="scientific">Bacillus rhizoplanae</name>
    <dbReference type="NCBI Taxonomy" id="2880966"/>
    <lineage>
        <taxon>Bacteria</taxon>
        <taxon>Bacillati</taxon>
        <taxon>Bacillota</taxon>
        <taxon>Bacilli</taxon>
        <taxon>Bacillales</taxon>
        <taxon>Bacillaceae</taxon>
        <taxon>Bacillus</taxon>
    </lineage>
</organism>
<protein>
    <recommendedName>
        <fullName evidence="3">DUF2642 domain-containing protein</fullName>
    </recommendedName>
</protein>
<dbReference type="EMBL" id="CAKJTI010000004">
    <property type="protein sequence ID" value="CAG9612163.1"/>
    <property type="molecule type" value="Genomic_DNA"/>
</dbReference>
<keyword evidence="2" id="KW-1185">Reference proteome</keyword>
<dbReference type="Proteomes" id="UP000789423">
    <property type="component" value="Unassembled WGS sequence"/>
</dbReference>
<proteinExistence type="predicted"/>
<evidence type="ECO:0000313" key="2">
    <source>
        <dbReference type="Proteomes" id="UP000789423"/>
    </source>
</evidence>
<gene>
    <name evidence="1" type="ORF">BACCIP111899_01335</name>
</gene>
<name>A0ABM8Y8V5_9BACI</name>
<accession>A0ABM8Y8V5</accession>
<sequence>MLEGGDYVITRKVIIMLHLQKYINHPIQVTLSGDLLPFEGIMIDKGSDIIVLYDGEKYMYISSLHIQHLTPNIDSSLFDNLTIPESLLPPDIISSESTISLRKTLQVAKGQFIELALSHEHFLHGYVTHIMNDYFIFLSPVYQMLYIPFHHVKYIVPYKEAETPYGLENEKLLSPASKITLARTFSEQMKKLKQHIVLLDLGIQNFKIGKLAEVTDNQIELITARNQRFHFNLHHVKTVHLPC</sequence>
<reference evidence="1 2" key="1">
    <citation type="submission" date="2021-10" db="EMBL/GenBank/DDBJ databases">
        <authorList>
            <person name="Criscuolo A."/>
        </authorList>
    </citation>
    <scope>NUCLEOTIDE SEQUENCE [LARGE SCALE GENOMIC DNA]</scope>
    <source>
        <strain evidence="2">CIP 111899</strain>
    </source>
</reference>